<proteinExistence type="predicted"/>
<comment type="caution">
    <text evidence="3">The sequence shown here is derived from an EMBL/GenBank/DDBJ whole genome shotgun (WGS) entry which is preliminary data.</text>
</comment>
<dbReference type="Proteomes" id="UP001375240">
    <property type="component" value="Unassembled WGS sequence"/>
</dbReference>
<keyword evidence="2" id="KW-1133">Transmembrane helix</keyword>
<name>A0AAV9UAQ4_9PEZI</name>
<sequence>MAAALAGAAAGAVIVAAANPQAPEKNNGNAGLAVLVIVVVVIAIAGVCMMLCTPVRQLLSRTAARWGWCGRAQSRDNDEEQADDNSNTAPAPARSISRRSSQRHGDAPPPYVSTAPSLVVQMPPLERPAVRLQYIEGRASDMDIPSEPLPAYKR</sequence>
<feature type="transmembrane region" description="Helical" evidence="2">
    <location>
        <begin position="30"/>
        <end position="52"/>
    </location>
</feature>
<feature type="region of interest" description="Disordered" evidence="1">
    <location>
        <begin position="73"/>
        <end position="119"/>
    </location>
</feature>
<evidence type="ECO:0000256" key="1">
    <source>
        <dbReference type="SAM" id="MobiDB-lite"/>
    </source>
</evidence>
<dbReference type="AlphaFoldDB" id="A0AAV9UAQ4"/>
<organism evidence="3 4">
    <name type="scientific">Orbilia brochopaga</name>
    <dbReference type="NCBI Taxonomy" id="3140254"/>
    <lineage>
        <taxon>Eukaryota</taxon>
        <taxon>Fungi</taxon>
        <taxon>Dikarya</taxon>
        <taxon>Ascomycota</taxon>
        <taxon>Pezizomycotina</taxon>
        <taxon>Orbiliomycetes</taxon>
        <taxon>Orbiliales</taxon>
        <taxon>Orbiliaceae</taxon>
        <taxon>Orbilia</taxon>
    </lineage>
</organism>
<evidence type="ECO:0000313" key="4">
    <source>
        <dbReference type="Proteomes" id="UP001375240"/>
    </source>
</evidence>
<protein>
    <recommendedName>
        <fullName evidence="5">Transmembrane protein</fullName>
    </recommendedName>
</protein>
<evidence type="ECO:0008006" key="5">
    <source>
        <dbReference type="Google" id="ProtNLM"/>
    </source>
</evidence>
<evidence type="ECO:0000256" key="2">
    <source>
        <dbReference type="SAM" id="Phobius"/>
    </source>
</evidence>
<keyword evidence="2" id="KW-0472">Membrane</keyword>
<reference evidence="3 4" key="1">
    <citation type="submission" date="2019-10" db="EMBL/GenBank/DDBJ databases">
        <authorList>
            <person name="Palmer J.M."/>
        </authorList>
    </citation>
    <scope>NUCLEOTIDE SEQUENCE [LARGE SCALE GENOMIC DNA]</scope>
    <source>
        <strain evidence="3 4">TWF696</strain>
    </source>
</reference>
<keyword evidence="4" id="KW-1185">Reference proteome</keyword>
<keyword evidence="2" id="KW-0812">Transmembrane</keyword>
<gene>
    <name evidence="3" type="ORF">TWF696_001973</name>
</gene>
<evidence type="ECO:0000313" key="3">
    <source>
        <dbReference type="EMBL" id="KAK6336415.1"/>
    </source>
</evidence>
<dbReference type="EMBL" id="JAVHNQ010000011">
    <property type="protein sequence ID" value="KAK6336415.1"/>
    <property type="molecule type" value="Genomic_DNA"/>
</dbReference>
<accession>A0AAV9UAQ4</accession>